<evidence type="ECO:0000313" key="2">
    <source>
        <dbReference type="EMBL" id="THD11326.1"/>
    </source>
</evidence>
<gene>
    <name evidence="2" type="ORF">B1806_04185</name>
</gene>
<comment type="caution">
    <text evidence="2">The sequence shown here is derived from an EMBL/GenBank/DDBJ whole genome shotgun (WGS) entry which is preliminary data.</text>
</comment>
<organism evidence="2 3">
    <name type="scientific">Metallibacterium scheffleri</name>
    <dbReference type="NCBI Taxonomy" id="993689"/>
    <lineage>
        <taxon>Bacteria</taxon>
        <taxon>Pseudomonadati</taxon>
        <taxon>Pseudomonadota</taxon>
        <taxon>Gammaproteobacteria</taxon>
        <taxon>Lysobacterales</taxon>
        <taxon>Rhodanobacteraceae</taxon>
        <taxon>Metallibacterium</taxon>
    </lineage>
</organism>
<evidence type="ECO:0000256" key="1">
    <source>
        <dbReference type="SAM" id="Phobius"/>
    </source>
</evidence>
<feature type="transmembrane region" description="Helical" evidence="1">
    <location>
        <begin position="193"/>
        <end position="213"/>
    </location>
</feature>
<dbReference type="EMBL" id="MWQO01000014">
    <property type="protein sequence ID" value="THD11326.1"/>
    <property type="molecule type" value="Genomic_DNA"/>
</dbReference>
<evidence type="ECO:0000313" key="3">
    <source>
        <dbReference type="Proteomes" id="UP000307749"/>
    </source>
</evidence>
<accession>A0A4S3KQX8</accession>
<keyword evidence="1" id="KW-0812">Transmembrane</keyword>
<dbReference type="AlphaFoldDB" id="A0A4S3KQX8"/>
<keyword evidence="1" id="KW-1133">Transmembrane helix</keyword>
<dbReference type="OrthoDB" id="5619570at2"/>
<dbReference type="STRING" id="993689.GCA_002077135_00228"/>
<name>A0A4S3KQX8_9GAMM</name>
<evidence type="ECO:0008006" key="4">
    <source>
        <dbReference type="Google" id="ProtNLM"/>
    </source>
</evidence>
<reference evidence="2 3" key="1">
    <citation type="submission" date="2017-02" db="EMBL/GenBank/DDBJ databases">
        <title>Whole genome sequencing of Metallibacterium scheffleri DSM 24874 (T).</title>
        <authorList>
            <person name="Kumar S."/>
            <person name="Patil P."/>
            <person name="Patil P.B."/>
        </authorList>
    </citation>
    <scope>NUCLEOTIDE SEQUENCE [LARGE SCALE GENOMIC DNA]</scope>
    <source>
        <strain evidence="2 3">DSM 24874</strain>
    </source>
</reference>
<sequence length="440" mass="47728">MRIEHIGDRDYAFGLTWIAARDSAVEDIEAHRGAAASKGFVVYTELVGHRAAPPSDVAISETRSHVLRFRSRADAERVIGYAVQDAKPGKAVFPYAAGLAALKQDGLYIAALSDNQFWYCGVKNGVVVPDTDHIGTRELIRGNVQTMSQGLDLPVYAGAGATIEGSKPFDLTKALHGVRFKPLRPVQQERKPVMPLVILAGGIVLLGFGYHVLFPPKPKITPQQQQAMLRQSYVSSVQSKVGALPLDGAWVLDAFNLARAELPPFIAGWTLQGVNCLPQNCTAIYSTDGHHTFALSPLQARFGKAAVQMMQNGQSLSVALPLHTPLRSISLASLQSARPTRVPFMDWVGAVPLAMDGGEIDGQLLSANLQQQLNGTQAGMPPLFFDEAAVKGEFFLDRIALTNILHRGQRGGFTPTNFAFSYGLGRVPASWRVTWERLHG</sequence>
<dbReference type="RefSeq" id="WP_081130270.1">
    <property type="nucleotide sequence ID" value="NZ_LDOS01000005.1"/>
</dbReference>
<dbReference type="Pfam" id="PF06864">
    <property type="entry name" value="PAP_PilO"/>
    <property type="match status" value="1"/>
</dbReference>
<proteinExistence type="predicted"/>
<dbReference type="Proteomes" id="UP000307749">
    <property type="component" value="Unassembled WGS sequence"/>
</dbReference>
<protein>
    <recommendedName>
        <fullName evidence="4">Pilin accessory protein (PilO)</fullName>
    </recommendedName>
</protein>
<dbReference type="InterPro" id="IPR009663">
    <property type="entry name" value="PAP_PilO"/>
</dbReference>
<keyword evidence="1" id="KW-0472">Membrane</keyword>
<keyword evidence="3" id="KW-1185">Reference proteome</keyword>